<evidence type="ECO:0000313" key="2">
    <source>
        <dbReference type="EMBL" id="JAH39107.1"/>
    </source>
</evidence>
<name>A0A0E9SCY3_ANGAN</name>
<feature type="transmembrane region" description="Helical" evidence="1">
    <location>
        <begin position="6"/>
        <end position="23"/>
    </location>
</feature>
<proteinExistence type="predicted"/>
<dbReference type="AlphaFoldDB" id="A0A0E9SCY3"/>
<accession>A0A0E9SCY3</accession>
<dbReference type="EMBL" id="GBXM01069470">
    <property type="protein sequence ID" value="JAH39107.1"/>
    <property type="molecule type" value="Transcribed_RNA"/>
</dbReference>
<keyword evidence="1" id="KW-0472">Membrane</keyword>
<organism evidence="2">
    <name type="scientific">Anguilla anguilla</name>
    <name type="common">European freshwater eel</name>
    <name type="synonym">Muraena anguilla</name>
    <dbReference type="NCBI Taxonomy" id="7936"/>
    <lineage>
        <taxon>Eukaryota</taxon>
        <taxon>Metazoa</taxon>
        <taxon>Chordata</taxon>
        <taxon>Craniata</taxon>
        <taxon>Vertebrata</taxon>
        <taxon>Euteleostomi</taxon>
        <taxon>Actinopterygii</taxon>
        <taxon>Neopterygii</taxon>
        <taxon>Teleostei</taxon>
        <taxon>Anguilliformes</taxon>
        <taxon>Anguillidae</taxon>
        <taxon>Anguilla</taxon>
    </lineage>
</organism>
<keyword evidence="1" id="KW-0812">Transmembrane</keyword>
<sequence length="64" mass="7624">MTACSVSVPVSYMVLHIFFHYLLSTSTHRKRDIGFLCIFSMEYMLNWFSRSQNSARTTQFLFFK</sequence>
<reference evidence="2" key="1">
    <citation type="submission" date="2014-11" db="EMBL/GenBank/DDBJ databases">
        <authorList>
            <person name="Amaro Gonzalez C."/>
        </authorList>
    </citation>
    <scope>NUCLEOTIDE SEQUENCE</scope>
</reference>
<protein>
    <submittedName>
        <fullName evidence="2">Uncharacterized protein</fullName>
    </submittedName>
</protein>
<evidence type="ECO:0000256" key="1">
    <source>
        <dbReference type="SAM" id="Phobius"/>
    </source>
</evidence>
<reference evidence="2" key="2">
    <citation type="journal article" date="2015" name="Fish Shellfish Immunol.">
        <title>Early steps in the European eel (Anguilla anguilla)-Vibrio vulnificus interaction in the gills: Role of the RtxA13 toxin.</title>
        <authorList>
            <person name="Callol A."/>
            <person name="Pajuelo D."/>
            <person name="Ebbesson L."/>
            <person name="Teles M."/>
            <person name="MacKenzie S."/>
            <person name="Amaro C."/>
        </authorList>
    </citation>
    <scope>NUCLEOTIDE SEQUENCE</scope>
</reference>
<keyword evidence="1" id="KW-1133">Transmembrane helix</keyword>